<accession>A0AAD4QY79</accession>
<comment type="caution">
    <text evidence="1">The sequence shown here is derived from an EMBL/GenBank/DDBJ whole genome shotgun (WGS) entry which is preliminary data.</text>
</comment>
<gene>
    <name evidence="1" type="ORF">DdX_14903</name>
</gene>
<proteinExistence type="predicted"/>
<dbReference type="Proteomes" id="UP001201812">
    <property type="component" value="Unassembled WGS sequence"/>
</dbReference>
<protein>
    <submittedName>
        <fullName evidence="1">Uncharacterized protein</fullName>
    </submittedName>
</protein>
<dbReference type="EMBL" id="JAKKPZ010000082">
    <property type="protein sequence ID" value="KAI1703478.1"/>
    <property type="molecule type" value="Genomic_DNA"/>
</dbReference>
<evidence type="ECO:0000313" key="2">
    <source>
        <dbReference type="Proteomes" id="UP001201812"/>
    </source>
</evidence>
<organism evidence="1 2">
    <name type="scientific">Ditylenchus destructor</name>
    <dbReference type="NCBI Taxonomy" id="166010"/>
    <lineage>
        <taxon>Eukaryota</taxon>
        <taxon>Metazoa</taxon>
        <taxon>Ecdysozoa</taxon>
        <taxon>Nematoda</taxon>
        <taxon>Chromadorea</taxon>
        <taxon>Rhabditida</taxon>
        <taxon>Tylenchina</taxon>
        <taxon>Tylenchomorpha</taxon>
        <taxon>Sphaerularioidea</taxon>
        <taxon>Anguinidae</taxon>
        <taxon>Anguininae</taxon>
        <taxon>Ditylenchus</taxon>
    </lineage>
</organism>
<dbReference type="AlphaFoldDB" id="A0AAD4QY79"/>
<sequence>MAQIRAKELGYRSVYCMPDIDSRTARGRQSQDSAQVGFESQQKHLPLSALELIECRRRLELARRGLLYCIPEAWKEKPYAYWDYMAVCTLAFPLPAYPNWLIGVPEPRLLGRNKKVSCVYLAG</sequence>
<name>A0AAD4QY79_9BILA</name>
<keyword evidence="2" id="KW-1185">Reference proteome</keyword>
<reference evidence="1" key="1">
    <citation type="submission" date="2022-01" db="EMBL/GenBank/DDBJ databases">
        <title>Genome Sequence Resource for Two Populations of Ditylenchus destructor, the Migratory Endoparasitic Phytonematode.</title>
        <authorList>
            <person name="Zhang H."/>
            <person name="Lin R."/>
            <person name="Xie B."/>
        </authorList>
    </citation>
    <scope>NUCLEOTIDE SEQUENCE</scope>
    <source>
        <strain evidence="1">BazhouSP</strain>
    </source>
</reference>
<evidence type="ECO:0000313" key="1">
    <source>
        <dbReference type="EMBL" id="KAI1703478.1"/>
    </source>
</evidence>